<evidence type="ECO:0000256" key="1">
    <source>
        <dbReference type="SAM" id="MobiDB-lite"/>
    </source>
</evidence>
<dbReference type="AlphaFoldDB" id="A0A8G0PKV8"/>
<feature type="region of interest" description="Disordered" evidence="1">
    <location>
        <begin position="168"/>
        <end position="193"/>
    </location>
</feature>
<organism evidence="2 3">
    <name type="scientific">Trichoderma simmonsii</name>
    <dbReference type="NCBI Taxonomy" id="1491479"/>
    <lineage>
        <taxon>Eukaryota</taxon>
        <taxon>Fungi</taxon>
        <taxon>Dikarya</taxon>
        <taxon>Ascomycota</taxon>
        <taxon>Pezizomycotina</taxon>
        <taxon>Sordariomycetes</taxon>
        <taxon>Hypocreomycetidae</taxon>
        <taxon>Hypocreales</taxon>
        <taxon>Hypocreaceae</taxon>
        <taxon>Trichoderma</taxon>
    </lineage>
</organism>
<evidence type="ECO:0000313" key="2">
    <source>
        <dbReference type="EMBL" id="QYT00279.1"/>
    </source>
</evidence>
<reference evidence="2 3" key="1">
    <citation type="journal article" date="2021" name="BMC Genomics">
        <title>Telomere-to-telomere genome assembly of asparaginase-producing Trichoderma simmonsii.</title>
        <authorList>
            <person name="Chung D."/>
            <person name="Kwon Y.M."/>
            <person name="Yang Y."/>
        </authorList>
    </citation>
    <scope>NUCLEOTIDE SEQUENCE [LARGE SCALE GENOMIC DNA]</scope>
    <source>
        <strain evidence="2 3">GH-Sj1</strain>
    </source>
</reference>
<proteinExistence type="predicted"/>
<feature type="compositionally biased region" description="Basic and acidic residues" evidence="1">
    <location>
        <begin position="176"/>
        <end position="186"/>
    </location>
</feature>
<accession>A0A8G0PKV8</accession>
<dbReference type="EMBL" id="CP075867">
    <property type="protein sequence ID" value="QYT00279.1"/>
    <property type="molecule type" value="Genomic_DNA"/>
</dbReference>
<keyword evidence="3" id="KW-1185">Reference proteome</keyword>
<protein>
    <submittedName>
        <fullName evidence="2">Uncharacterized protein</fullName>
    </submittedName>
</protein>
<gene>
    <name evidence="2" type="ORF">H0G86_007369</name>
</gene>
<evidence type="ECO:0000313" key="3">
    <source>
        <dbReference type="Proteomes" id="UP000826661"/>
    </source>
</evidence>
<feature type="compositionally biased region" description="Pro residues" evidence="1">
    <location>
        <begin position="15"/>
        <end position="34"/>
    </location>
</feature>
<name>A0A8G0PKV8_9HYPO</name>
<sequence length="193" mass="21653">MEHFKDVENVWPSDMPSPPSPPPLPSPKLSPPPEPEGEPIPWQTLQALEDERLAIVSSVIRELMYGHIYAHLPNVNVDWDLEGSAVCRVEGARCHGDDFEEPYKLQEHLGTSYHLAHNATHIPRERTPPPGERYTQIRQEVQAQITRSHNVSITEATNNEIAPLSAFPECSGFQEADDKHDDDSDSVKSIILP</sequence>
<feature type="region of interest" description="Disordered" evidence="1">
    <location>
        <begin position="1"/>
        <end position="40"/>
    </location>
</feature>
<dbReference type="Proteomes" id="UP000826661">
    <property type="component" value="Chromosome IV"/>
</dbReference>